<keyword evidence="6" id="KW-0677">Repeat</keyword>
<comment type="similarity">
    <text evidence="2 14">Belongs to the ANKZF1/VMS1 family.</text>
</comment>
<dbReference type="GO" id="GO:0005737">
    <property type="term" value="C:cytoplasm"/>
    <property type="evidence" value="ECO:0007669"/>
    <property type="project" value="UniProtKB-SubCell"/>
</dbReference>
<evidence type="ECO:0000256" key="9">
    <source>
        <dbReference type="ARBA" id="ARBA00022801"/>
    </source>
</evidence>
<dbReference type="Pfam" id="PF18716">
    <property type="entry name" value="VATC"/>
    <property type="match status" value="1"/>
</dbReference>
<dbReference type="EMBL" id="JANBOH010000567">
    <property type="protein sequence ID" value="KAJ1641889.1"/>
    <property type="molecule type" value="Genomic_DNA"/>
</dbReference>
<feature type="domain" description="VLRF1" evidence="16">
    <location>
        <begin position="249"/>
        <end position="400"/>
    </location>
</feature>
<dbReference type="Proteomes" id="UP001145021">
    <property type="component" value="Unassembled WGS sequence"/>
</dbReference>
<evidence type="ECO:0000256" key="4">
    <source>
        <dbReference type="ARBA" id="ARBA00022722"/>
    </source>
</evidence>
<evidence type="ECO:0000313" key="17">
    <source>
        <dbReference type="EMBL" id="KAJ1641889.1"/>
    </source>
</evidence>
<dbReference type="PROSITE" id="PS52044">
    <property type="entry name" value="VLRF1"/>
    <property type="match status" value="1"/>
</dbReference>
<dbReference type="Pfam" id="PF18826">
    <property type="entry name" value="bVLRF1"/>
    <property type="match status" value="1"/>
</dbReference>
<keyword evidence="5" id="KW-0479">Metal-binding</keyword>
<protein>
    <recommendedName>
        <fullName evidence="16">VLRF1 domain-containing protein</fullName>
    </recommendedName>
</protein>
<comment type="domain">
    <text evidence="14">The VLRF1 domain mediates binding to the 60S ribosomal subunit.</text>
</comment>
<evidence type="ECO:0000256" key="7">
    <source>
        <dbReference type="ARBA" id="ARBA00022759"/>
    </source>
</evidence>
<dbReference type="GO" id="GO:0016787">
    <property type="term" value="F:hydrolase activity"/>
    <property type="evidence" value="ECO:0007669"/>
    <property type="project" value="UniProtKB-KW"/>
</dbReference>
<dbReference type="InterPro" id="IPR047139">
    <property type="entry name" value="ANKZ1/VMS1"/>
</dbReference>
<keyword evidence="10" id="KW-0862">Zinc</keyword>
<dbReference type="InterPro" id="IPR041175">
    <property type="entry name" value="VLRF1/Vms1"/>
</dbReference>
<evidence type="ECO:0000256" key="13">
    <source>
        <dbReference type="PROSITE-ProRule" id="PRU00023"/>
    </source>
</evidence>
<dbReference type="PANTHER" id="PTHR16036">
    <property type="entry name" value="ANKYRIN REPEAT AND ZINC FINGER DOMAIN-CONTAINING PROTEIN 1"/>
    <property type="match status" value="1"/>
</dbReference>
<dbReference type="PROSITE" id="PS50297">
    <property type="entry name" value="ANK_REP_REGION"/>
    <property type="match status" value="1"/>
</dbReference>
<accession>A0A9W7XCY2</accession>
<keyword evidence="7 14" id="KW-0255">Endonuclease</keyword>
<comment type="caution">
    <text evidence="17">The sequence shown here is derived from an EMBL/GenBank/DDBJ whole genome shotgun (WGS) entry which is preliminary data.</text>
</comment>
<keyword evidence="3 14" id="KW-0963">Cytoplasm</keyword>
<feature type="repeat" description="ANK" evidence="13">
    <location>
        <begin position="517"/>
        <end position="549"/>
    </location>
</feature>
<keyword evidence="9 14" id="KW-0378">Hydrolase</keyword>
<feature type="compositionally biased region" description="Basic and acidic residues" evidence="15">
    <location>
        <begin position="636"/>
        <end position="646"/>
    </location>
</feature>
<dbReference type="AlphaFoldDB" id="A0A9W7XCY2"/>
<feature type="region of interest" description="Disordered" evidence="15">
    <location>
        <begin position="65"/>
        <end position="111"/>
    </location>
</feature>
<evidence type="ECO:0000256" key="12">
    <source>
        <dbReference type="ARBA" id="ARBA00023054"/>
    </source>
</evidence>
<evidence type="ECO:0000259" key="16">
    <source>
        <dbReference type="PROSITE" id="PS52044"/>
    </source>
</evidence>
<name>A0A9W7XCY2_9FUNG</name>
<keyword evidence="4 14" id="KW-0540">Nuclease</keyword>
<feature type="region of interest" description="Disordered" evidence="15">
    <location>
        <begin position="414"/>
        <end position="454"/>
    </location>
</feature>
<feature type="region of interest" description="Disordered" evidence="15">
    <location>
        <begin position="595"/>
        <end position="671"/>
    </location>
</feature>
<evidence type="ECO:0000256" key="10">
    <source>
        <dbReference type="ARBA" id="ARBA00022833"/>
    </source>
</evidence>
<dbReference type="InterPro" id="IPR002110">
    <property type="entry name" value="Ankyrin_rpt"/>
</dbReference>
<gene>
    <name evidence="17" type="ORF">LPJ64_006204</name>
</gene>
<evidence type="ECO:0000256" key="3">
    <source>
        <dbReference type="ARBA" id="ARBA00022490"/>
    </source>
</evidence>
<dbReference type="GO" id="GO:0036503">
    <property type="term" value="P:ERAD pathway"/>
    <property type="evidence" value="ECO:0007669"/>
    <property type="project" value="TreeGrafter"/>
</dbReference>
<feature type="region of interest" description="Disordered" evidence="15">
    <location>
        <begin position="688"/>
        <end position="727"/>
    </location>
</feature>
<evidence type="ECO:0000256" key="1">
    <source>
        <dbReference type="ARBA" id="ARBA00004496"/>
    </source>
</evidence>
<feature type="compositionally biased region" description="Basic and acidic residues" evidence="15">
    <location>
        <begin position="595"/>
        <end position="614"/>
    </location>
</feature>
<dbReference type="InterPro" id="IPR041540">
    <property type="entry name" value="VATC"/>
</dbReference>
<sequence>TDSTESTDYLAERLAKAAQVTGKPQCNVCGGKEFASIEEQRRHYKTQAHESNLVRKLIWRREHPDVETVEGEYPWQPVLDDDNDDDEQSEQEDDGSAWSESDVSAVDDAKDADNNELVVVLGNHGRATMDAETLAEELEGGRRKQLGWLERASGESSDEDEDEDEGRSRHKSKNYDSSSPWLWFAASDQITNDQTPTVAVYGIHRRILVPRGQHGIHTSSDQILRDLRAMQLPVAPKQLQLEHKNLDDSSSIWVILATNGGYFAGAVFDNQTGLVIAHKTFQRYTTRRKQGGSQMRQDNAMGRLANSAGAQIRRYNEQKLQEEIRELMVQWREYLRMSSCVLVRVARTQQKGFFGLPKGDGGGAGQVLQWSDPRVRSVSVPMGRPTLAELQRVYRELTTVRIRTAQRSEVFENCKVKGNGGDDKTNDSQELQPEQIPDTAVTGDSESEHTLDAEPRPDLLAFLHHVAKMIMSLEETFTDQQIVDYLDQNISQLLDALSDPAIGLRYLQDTEMIQAHKTPTLLHLASSLGRFELVPYLMDHGEDPTVTNGWPPLFANGQTAFEVARDQATRDAFFAYRLENLGDADNAIEWQRSGMPDKEQEQEQQRDLEHEARVREKKRRERERKKAREKAKKQQKAQEDSERADDAALEQAQSENKKSTKPRKEKKLESLSQSELRARMLSMAYASAGSWGSSSPSSAQAVGSTNANANAKTEQRPVSPDTQRARDRELRFQAAERRRLQQQQNQDQNQNLRNTGECTHCGKLLHGLVPFEQFDWKCCSLKCLQDHRTLMNNN</sequence>
<evidence type="ECO:0000256" key="5">
    <source>
        <dbReference type="ARBA" id="ARBA00022723"/>
    </source>
</evidence>
<dbReference type="GO" id="GO:0004519">
    <property type="term" value="F:endonuclease activity"/>
    <property type="evidence" value="ECO:0007669"/>
    <property type="project" value="UniProtKB-KW"/>
</dbReference>
<feature type="compositionally biased region" description="Acidic residues" evidence="15">
    <location>
        <begin position="79"/>
        <end position="95"/>
    </location>
</feature>
<keyword evidence="11 13" id="KW-0040">ANK repeat</keyword>
<feature type="non-terminal residue" evidence="17">
    <location>
        <position position="1"/>
    </location>
</feature>
<evidence type="ECO:0000256" key="14">
    <source>
        <dbReference type="PROSITE-ProRule" id="PRU01389"/>
    </source>
</evidence>
<keyword evidence="8" id="KW-0863">Zinc-finger</keyword>
<evidence type="ECO:0000256" key="6">
    <source>
        <dbReference type="ARBA" id="ARBA00022737"/>
    </source>
</evidence>
<dbReference type="PANTHER" id="PTHR16036:SF2">
    <property type="entry name" value="TRNA ENDONUCLEASE ANKZF1"/>
    <property type="match status" value="1"/>
</dbReference>
<feature type="compositionally biased region" description="Low complexity" evidence="15">
    <location>
        <begin position="688"/>
        <end position="704"/>
    </location>
</feature>
<keyword evidence="12" id="KW-0175">Coiled coil</keyword>
<dbReference type="InterPro" id="IPR036770">
    <property type="entry name" value="Ankyrin_rpt-contain_sf"/>
</dbReference>
<reference evidence="17" key="1">
    <citation type="submission" date="2022-07" db="EMBL/GenBank/DDBJ databases">
        <title>Phylogenomic reconstructions and comparative analyses of Kickxellomycotina fungi.</title>
        <authorList>
            <person name="Reynolds N.K."/>
            <person name="Stajich J.E."/>
            <person name="Barry K."/>
            <person name="Grigoriev I.V."/>
            <person name="Crous P."/>
            <person name="Smith M.E."/>
        </authorList>
    </citation>
    <scope>NUCLEOTIDE SEQUENCE</scope>
    <source>
        <strain evidence="17">NBRC 105413</strain>
    </source>
</reference>
<proteinExistence type="inferred from homology"/>
<dbReference type="PROSITE" id="PS50088">
    <property type="entry name" value="ANK_REPEAT"/>
    <property type="match status" value="1"/>
</dbReference>
<comment type="subcellular location">
    <subcellularLocation>
        <location evidence="1">Cytoplasm</location>
    </subcellularLocation>
</comment>
<keyword evidence="18" id="KW-1185">Reference proteome</keyword>
<feature type="compositionally biased region" description="Acidic residues" evidence="15">
    <location>
        <begin position="156"/>
        <end position="165"/>
    </location>
</feature>
<evidence type="ECO:0000256" key="2">
    <source>
        <dbReference type="ARBA" id="ARBA00009262"/>
    </source>
</evidence>
<feature type="compositionally biased region" description="Basic and acidic residues" evidence="15">
    <location>
        <begin position="414"/>
        <end position="427"/>
    </location>
</feature>
<evidence type="ECO:0000256" key="8">
    <source>
        <dbReference type="ARBA" id="ARBA00022771"/>
    </source>
</evidence>
<feature type="compositionally biased region" description="Low complexity" evidence="15">
    <location>
        <begin position="96"/>
        <end position="106"/>
    </location>
</feature>
<feature type="compositionally biased region" description="Basic residues" evidence="15">
    <location>
        <begin position="615"/>
        <end position="635"/>
    </location>
</feature>
<evidence type="ECO:0000256" key="15">
    <source>
        <dbReference type="SAM" id="MobiDB-lite"/>
    </source>
</evidence>
<organism evidence="17 18">
    <name type="scientific">Coemansia asiatica</name>
    <dbReference type="NCBI Taxonomy" id="1052880"/>
    <lineage>
        <taxon>Eukaryota</taxon>
        <taxon>Fungi</taxon>
        <taxon>Fungi incertae sedis</taxon>
        <taxon>Zoopagomycota</taxon>
        <taxon>Kickxellomycotina</taxon>
        <taxon>Kickxellomycetes</taxon>
        <taxon>Kickxellales</taxon>
        <taxon>Kickxellaceae</taxon>
        <taxon>Coemansia</taxon>
    </lineage>
</organism>
<evidence type="ECO:0000256" key="11">
    <source>
        <dbReference type="ARBA" id="ARBA00023043"/>
    </source>
</evidence>
<dbReference type="Gene3D" id="1.25.40.20">
    <property type="entry name" value="Ankyrin repeat-containing domain"/>
    <property type="match status" value="1"/>
</dbReference>
<feature type="region of interest" description="Disordered" evidence="15">
    <location>
        <begin position="145"/>
        <end position="176"/>
    </location>
</feature>
<feature type="active site" evidence="14">
    <location>
        <position position="294"/>
    </location>
</feature>
<evidence type="ECO:0000313" key="18">
    <source>
        <dbReference type="Proteomes" id="UP001145021"/>
    </source>
</evidence>
<dbReference type="GO" id="GO:0008270">
    <property type="term" value="F:zinc ion binding"/>
    <property type="evidence" value="ECO:0007669"/>
    <property type="project" value="UniProtKB-KW"/>
</dbReference>